<protein>
    <submittedName>
        <fullName evidence="1">Uncharacterized protein</fullName>
    </submittedName>
</protein>
<proteinExistence type="predicted"/>
<dbReference type="RefSeq" id="WP_344876118.1">
    <property type="nucleotide sequence ID" value="NZ_BAABAL010000012.1"/>
</dbReference>
<gene>
    <name evidence="1" type="ORF">GCM10022247_35630</name>
</gene>
<keyword evidence="2" id="KW-1185">Reference proteome</keyword>
<dbReference type="Proteomes" id="UP001501747">
    <property type="component" value="Unassembled WGS sequence"/>
</dbReference>
<dbReference type="SUPFAM" id="SSF48452">
    <property type="entry name" value="TPR-like"/>
    <property type="match status" value="1"/>
</dbReference>
<organism evidence="1 2">
    <name type="scientific">Allokutzneria multivorans</name>
    <dbReference type="NCBI Taxonomy" id="1142134"/>
    <lineage>
        <taxon>Bacteria</taxon>
        <taxon>Bacillati</taxon>
        <taxon>Actinomycetota</taxon>
        <taxon>Actinomycetes</taxon>
        <taxon>Pseudonocardiales</taxon>
        <taxon>Pseudonocardiaceae</taxon>
        <taxon>Allokutzneria</taxon>
    </lineage>
</organism>
<reference evidence="2" key="1">
    <citation type="journal article" date="2019" name="Int. J. Syst. Evol. Microbiol.">
        <title>The Global Catalogue of Microorganisms (GCM) 10K type strain sequencing project: providing services to taxonomists for standard genome sequencing and annotation.</title>
        <authorList>
            <consortium name="The Broad Institute Genomics Platform"/>
            <consortium name="The Broad Institute Genome Sequencing Center for Infectious Disease"/>
            <person name="Wu L."/>
            <person name="Ma J."/>
        </authorList>
    </citation>
    <scope>NUCLEOTIDE SEQUENCE [LARGE SCALE GENOMIC DNA]</scope>
    <source>
        <strain evidence="2">JCM 17342</strain>
    </source>
</reference>
<evidence type="ECO:0000313" key="1">
    <source>
        <dbReference type="EMBL" id="GAA4010334.1"/>
    </source>
</evidence>
<sequence length="693" mass="73258">MTPDGAGRRTLSGITALTTMLTPPGVNRAGDVGVSRSTGVEVPQPSSQWWRAGRHELVERVHELLTPPLLPIRARLVLLRGHPSAGLSALALGILHTARLPPGTARLYGDLAAHRDTGQVVVGFLRTLGIADHVIPADHDAVLALWRRITTTRPVVVVLDGLRTAAEARDVRPTCGALLATLTTTASMQTGAEPGLSSRIGRLRALGAHLLDVPPLPADTARRIVTAIGRAHRRSLASEDIERVLHVSKGLLEPLLLHATHLARHPRGGLGMLSSAEDPITATTIRSLSLLEIPVRDVVCQLGAIPGITVTASSVAALTASDDPHTLLHHLHGMGLLEPAGRGRWRPTRGLLAHAQRRTPTRVLAGGTVLDALVGFSLAHLAALTTTGLRASSCGGADQVDVEAAGAVSWTVAELPALIALMRQLVATSGYPHLDRDTRTRYLTAGIDLADALAPFWQQHPRVHEWAVVEHLAITAATSAPHPPGEARAQQRLGALHLRTGRPTVAATAFTRAHTLWQDLGDTTNALACGLGRAEALRRSGHSDQALTLLTALRPHAVTATDRGLIGFEAGLCRHLLGQHCAAIGLLHDAHNQLADQPLPRSLAILAEHQARLATGTTSIDSADIDAVAALMREHRSYQGIAEVLATQALHAHHTAPATSAPLLTAAADAFHALHQPGRATELRALLPESRTL</sequence>
<dbReference type="EMBL" id="BAABAL010000012">
    <property type="protein sequence ID" value="GAA4010334.1"/>
    <property type="molecule type" value="Genomic_DNA"/>
</dbReference>
<name>A0ABP7SDG5_9PSEU</name>
<accession>A0ABP7SDG5</accession>
<comment type="caution">
    <text evidence="1">The sequence shown here is derived from an EMBL/GenBank/DDBJ whole genome shotgun (WGS) entry which is preliminary data.</text>
</comment>
<evidence type="ECO:0000313" key="2">
    <source>
        <dbReference type="Proteomes" id="UP001501747"/>
    </source>
</evidence>
<dbReference type="InterPro" id="IPR011990">
    <property type="entry name" value="TPR-like_helical_dom_sf"/>
</dbReference>